<evidence type="ECO:0000256" key="10">
    <source>
        <dbReference type="ARBA" id="ARBA00022801"/>
    </source>
</evidence>
<evidence type="ECO:0000256" key="6">
    <source>
        <dbReference type="ARBA" id="ARBA00022664"/>
    </source>
</evidence>
<feature type="domain" description="OTU" evidence="18">
    <location>
        <begin position="695"/>
        <end position="798"/>
    </location>
</feature>
<evidence type="ECO:0000259" key="20">
    <source>
        <dbReference type="PROSITE" id="PS51743"/>
    </source>
</evidence>
<dbReference type="GO" id="GO:0005524">
    <property type="term" value="F:ATP binding"/>
    <property type="evidence" value="ECO:0007669"/>
    <property type="project" value="UniProtKB-KW"/>
</dbReference>
<keyword evidence="12" id="KW-0067">ATP-binding</keyword>
<feature type="domain" description="(+)RNA virus helicase C-terminal" evidence="19">
    <location>
        <begin position="1594"/>
        <end position="1891"/>
    </location>
</feature>
<dbReference type="SUPFAM" id="SSF53335">
    <property type="entry name" value="S-adenosyl-L-methionine-dependent methyltransferases"/>
    <property type="match status" value="1"/>
</dbReference>
<comment type="catalytic activity">
    <reaction evidence="16">
        <text>ATP + H2O = ADP + phosphate + H(+)</text>
        <dbReference type="Rhea" id="RHEA:13065"/>
        <dbReference type="ChEBI" id="CHEBI:15377"/>
        <dbReference type="ChEBI" id="CHEBI:15378"/>
        <dbReference type="ChEBI" id="CHEBI:30616"/>
        <dbReference type="ChEBI" id="CHEBI:43474"/>
        <dbReference type="ChEBI" id="CHEBI:456216"/>
        <dbReference type="EC" id="3.6.4.13"/>
    </reaction>
</comment>
<comment type="subcellular location">
    <subcellularLocation>
        <location evidence="2">Host endomembrane system</location>
        <topology evidence="2">Peripheral membrane protein</topology>
    </subcellularLocation>
    <subcellularLocation>
        <location evidence="1">Host nucleus</location>
    </subcellularLocation>
</comment>
<dbReference type="SUPFAM" id="SSF56672">
    <property type="entry name" value="DNA/RNA polymerases"/>
    <property type="match status" value="1"/>
</dbReference>
<dbReference type="Gene3D" id="3.40.50.300">
    <property type="entry name" value="P-loop containing nucleotide triphosphate hydrolases"/>
    <property type="match status" value="2"/>
</dbReference>
<dbReference type="Gene3D" id="3.90.70.80">
    <property type="match status" value="1"/>
</dbReference>
<dbReference type="InterPro" id="IPR043502">
    <property type="entry name" value="DNA/RNA_pol_sf"/>
</dbReference>
<keyword evidence="4" id="KW-0696">RNA-directed RNA polymerase</keyword>
<evidence type="ECO:0000256" key="9">
    <source>
        <dbReference type="ARBA" id="ARBA00022741"/>
    </source>
</evidence>
<dbReference type="EMBL" id="MN513382">
    <property type="protein sequence ID" value="QGA87337.1"/>
    <property type="molecule type" value="Genomic_RNA"/>
</dbReference>
<dbReference type="GO" id="GO:0016556">
    <property type="term" value="P:mRNA modification"/>
    <property type="evidence" value="ECO:0007669"/>
    <property type="project" value="InterPro"/>
</dbReference>
<evidence type="ECO:0000256" key="11">
    <source>
        <dbReference type="ARBA" id="ARBA00022806"/>
    </source>
</evidence>
<dbReference type="Pfam" id="PF00978">
    <property type="entry name" value="RdRP_2"/>
    <property type="match status" value="1"/>
</dbReference>
<dbReference type="InterPro" id="IPR001788">
    <property type="entry name" value="RNA-dep_RNA_pol_alsuvir"/>
</dbReference>
<reference evidence="21" key="1">
    <citation type="journal article" date="2019" name="Viruses">
        <title>Viromics Reveal a Number of Novel RNA Viruses in Swedish Mosquitoes.</title>
        <authorList>
            <person name="Oehlund P."/>
            <person name="Hayer J."/>
            <person name="Lunden H."/>
            <person name="Hesson J.C."/>
            <person name="Blomstroem A.-L."/>
        </authorList>
    </citation>
    <scope>NUCLEOTIDE SEQUENCE</scope>
    <source>
        <strain evidence="21">SW14</strain>
    </source>
</reference>
<accession>A0A5Q0V0H3</accession>
<dbReference type="GO" id="GO:0003724">
    <property type="term" value="F:RNA helicase activity"/>
    <property type="evidence" value="ECO:0007669"/>
    <property type="project" value="UniProtKB-EC"/>
</dbReference>
<organism evidence="21">
    <name type="scientific">Hammarskog virga-like virus</name>
    <dbReference type="NCBI Taxonomy" id="2665440"/>
    <lineage>
        <taxon>Viruses</taxon>
        <taxon>Riboviria</taxon>
        <taxon>Orthornavirae</taxon>
        <taxon>Kitrinoviricota</taxon>
        <taxon>Alsuviricetes</taxon>
        <taxon>Martellivirales</taxon>
        <taxon>Virgaviridae</taxon>
    </lineage>
</organism>
<evidence type="ECO:0000259" key="18">
    <source>
        <dbReference type="PROSITE" id="PS50802"/>
    </source>
</evidence>
<dbReference type="Pfam" id="PF01728">
    <property type="entry name" value="FtsJ"/>
    <property type="match status" value="1"/>
</dbReference>
<dbReference type="GO" id="GO:0003968">
    <property type="term" value="F:RNA-directed RNA polymerase activity"/>
    <property type="evidence" value="ECO:0007669"/>
    <property type="project" value="UniProtKB-KW"/>
</dbReference>
<evidence type="ECO:0000256" key="1">
    <source>
        <dbReference type="ARBA" id="ARBA00004147"/>
    </source>
</evidence>
<evidence type="ECO:0000259" key="19">
    <source>
        <dbReference type="PROSITE" id="PS51657"/>
    </source>
</evidence>
<dbReference type="InterPro" id="IPR027417">
    <property type="entry name" value="P-loop_NTPase"/>
</dbReference>
<sequence>MTWELGLCYKGLVADICNQLGCNEEEVLREQSNVVTALNRYPTVRRMLSYLVWRYPEARFKVVHSMEHVGGYLLHYPGRRQMRFYEFFIYYWTFQGYSVGGDNVIQVDPHKILSSFGVDASELAQRAIRSAVPVEVVTDLVSASIASEVRKMTEVHRNDKKIRIPFRPTTDLRRILESSYEHYSLEYSGGTCQHSYAAASRVIEIEEMLNKLKYSNNVPPRSGWDAHIVDVGGNWMTHFMRGRRYIHCDSPILGANDARRASDRKVRLRTTQRFTSTQVEIAEQMVKKAEPLDRTSPVFCLKKGAQCKVKAPACMFVHSTYDMTAIEIADTMDNHQSSVAYGTFIFVPEILLNVDVGAEGYVPVYDAKWQIMVMGKRKVIRFSFVNDASYNYLHDLDTYTAMATNKHLVSTEGVTYMVELLQNINGTQYFKILRIDVCSFDVDPVMHSLWFKDDKAVRVTYYVLDAKYAQMGQRRLQKKSMTVASDFLGPLMQFATRASDNKFSVTDIFAYACSMASRMIINGTTVTARTDEFSRDVDYRLFDLVHFVFVRTYEIKYNCGQVDNEVMDEIKEERKRNQMSLFEIYKYCMKKRWSKVISDWKFDIVNYFLGSMFQRKYVCDYGLISRELVFSDLIRVSKPGLDAVDGVTHAELEKVVDCCSIYLSETKLESRLAGGFESVVCGVGRSTCLEQELELTRMIMPGDGHCQFHAINAAMGYPHPSGIELRELYAGEMGAPASMQSSAWGDEQSLDFLAQKMNIRICVHIVSTDLEKFRVFGTDGKICHLEYVTDHYNVLVTPTTVTRRPQDGPLLVANPKPEGSPISVLAYLVDAFSPTALDKYLLQVRKYENDVREMIKYRCQLARSLASTPKQLTDVSYAVVNKAPPFPDAVDALCADSFKIYCHTTVRYLHAATLSINHIANALGVSSAYRRIFHKQDDSVQLMSERVYLHDIKVAMRDIVDMAKGKDIAPHITREIAKAAVEVAVTPVVAAQELAEASRNATDIVPATETAVMQTVATMITPEALTPVTTISMRGTPSAISRQSSVTCASSVVDDIRRLRAGIALASDELYDQQRARILPAFPDDCFNRSQAKLRSVLVELQLVYTSALDLCSGPGGFALELARSVDVQAVFYKYAAEGARPHDSIATNSRITVVEVTPDNDIIDPVFVRSIASKVTMVDLVTADGCINSNTVDPETENFQLISNECSAGCAVLKEGGSMIVKMFDLLDVTTRHLVRTVAAQFTRTRIIRSEYSSPIGGELYVCFIGKISSADYSAAERTRVYLREFIRRFSRELKDNLYTFSAQLTTREGGRTTDWVEASPETQRQKTAEQKDLKVLRCEAEPENFSAFVTERVGVQRTDAPLPGLGIVARKGKTFLVKKHPHLILIHYTTPQQVVSWVEGFFTAHNITVSVLADDQFPEVTKNFYLIHREQRLPTTTHAEAAGGGLELQWATTEAYQRYWRDADRSYEIDLNIPQSRYVFCRNAVRECREHWLLLSRTVETKYQLFYEMIERGRNALSPLSIKGLTKLCAESGEDYGLIMGGAYLLRPVDMEFYEFGYDGKRFVKIEYPSNVHCPKYDASGLVLVGKSTKLMQQTRMYNATDRMEIMDLYVPTIMLRSGVPGCGKTKYILDNVGPQDFILTTTRENKQDIVARCPRMQARIKTVHSVIINAGAFKTLKVKVLFIDEALMSHAGELLIAIDVLHPERVEMSGDEKQIPFINRTAAMVMKYLSALEICDFMSYVSASYRVPQDVAKLFSTSYARGFTTNNPVKRSLVYKIVSGYSELPKDGVVLVFKQSEKAMLALAGYKVSTVHEFQGKQVPVVYLYRHSTIASDQIYLSAPHVLVALTRHSQQLVYYTRLQDEICAKINSTREYLDADLRSNLVGGGGGGLMFRNCKYSGPDYSSIVEYGFGYNVPRMRMFKPYREHSNIRRTRVRIRGVSMQPQALQQWFDTILPGISLVSRTYDNSLVHSDELSVAIAGKVTLDLTKIGVPEKKFDFMRPVLRTGMGLERIRTQRESLLAYIKRNDAVPVPQIPVDPQYMVDLMLQKFMGYFDEEALRNVCSAPVELNSESIHLWTTAQNKRVDLTADQYLPEMDLSKYEFMIKPRAKPDLTMQGDTVYAALQTIAYQPVQINQLLCPLFKDLKEKVLAALKPQFRIFSDVTITEFASQLNKLYPEGFSPTSSIYEFDVSKYDKSQGEIALLFDAAIMRLFGISEEIVQVWIASHRATTLVDYRAGLRTEVVYQRKSGDPFTFLGNTLFLMGCLAVVLPLDQIEFAAFGGDDQIIVADWDLGLDSVQFFESVFNLEVKLFRRRFPYFCSKFLIFAGGQWRFLPDLLKMVIKFGRHDLRNPEHIEDYRVSLKDLFSVYNDYTLVPVFNDAFNERYPSMLTDHTYTIEIITALLKTPEAFASLYYTLPNDTLCEDPTRPEIKQM</sequence>
<dbReference type="InterPro" id="IPR029063">
    <property type="entry name" value="SAM-dependent_MTases_sf"/>
</dbReference>
<evidence type="ECO:0000256" key="5">
    <source>
        <dbReference type="ARBA" id="ARBA00022562"/>
    </source>
</evidence>
<evidence type="ECO:0000256" key="13">
    <source>
        <dbReference type="ARBA" id="ARBA00022884"/>
    </source>
</evidence>
<keyword evidence="9" id="KW-0547">Nucleotide-binding</keyword>
<dbReference type="PROSITE" id="PS50507">
    <property type="entry name" value="RDRP_SSRNA_POS"/>
    <property type="match status" value="1"/>
</dbReference>
<dbReference type="GO" id="GO:0006351">
    <property type="term" value="P:DNA-templated transcription"/>
    <property type="evidence" value="ECO:0007669"/>
    <property type="project" value="InterPro"/>
</dbReference>
<dbReference type="GO" id="GO:0039694">
    <property type="term" value="P:viral RNA genome replication"/>
    <property type="evidence" value="ECO:0007669"/>
    <property type="project" value="InterPro"/>
</dbReference>
<dbReference type="InterPro" id="IPR007094">
    <property type="entry name" value="RNA-dir_pol_PSvirus"/>
</dbReference>
<keyword evidence="15" id="KW-0506">mRNA capping</keyword>
<dbReference type="PROSITE" id="PS50802">
    <property type="entry name" value="OTU"/>
    <property type="match status" value="1"/>
</dbReference>
<dbReference type="GO" id="GO:0008174">
    <property type="term" value="F:mRNA methyltransferase activity"/>
    <property type="evidence" value="ECO:0007669"/>
    <property type="project" value="UniProtKB-UniRule"/>
</dbReference>
<dbReference type="GO" id="GO:0016787">
    <property type="term" value="F:hydrolase activity"/>
    <property type="evidence" value="ECO:0007669"/>
    <property type="project" value="UniProtKB-KW"/>
</dbReference>
<dbReference type="Pfam" id="PF01443">
    <property type="entry name" value="Viral_helicase1"/>
    <property type="match status" value="1"/>
</dbReference>
<feature type="domain" description="Alphavirus-like MT" evidence="20">
    <location>
        <begin position="185"/>
        <end position="404"/>
    </location>
</feature>
<dbReference type="GO" id="GO:0003723">
    <property type="term" value="F:RNA binding"/>
    <property type="evidence" value="ECO:0007669"/>
    <property type="project" value="UniProtKB-KW"/>
</dbReference>
<reference evidence="21" key="2">
    <citation type="submission" date="2019-09" db="EMBL/GenBank/DDBJ databases">
        <authorList>
            <person name="Ohlund P."/>
            <person name="Hayer J."/>
            <person name="Lunden H."/>
            <person name="Hesson J.C."/>
            <person name="Blomstrom A.-L."/>
        </authorList>
    </citation>
    <scope>NUCLEOTIDE SEQUENCE</scope>
    <source>
        <strain evidence="21">SW14</strain>
    </source>
</reference>
<dbReference type="GO" id="GO:0032259">
    <property type="term" value="P:methylation"/>
    <property type="evidence" value="ECO:0007669"/>
    <property type="project" value="InterPro"/>
</dbReference>
<dbReference type="InterPro" id="IPR002588">
    <property type="entry name" value="Alphavirus-like_MT_dom"/>
</dbReference>
<dbReference type="InterPro" id="IPR027351">
    <property type="entry name" value="(+)RNA_virus_helicase_core_dom"/>
</dbReference>
<dbReference type="GO" id="GO:0033645">
    <property type="term" value="C:host cell endomembrane system"/>
    <property type="evidence" value="ECO:0007669"/>
    <property type="project" value="UniProtKB-SubCell"/>
</dbReference>
<keyword evidence="6" id="KW-0507">mRNA processing</keyword>
<dbReference type="Pfam" id="PF01660">
    <property type="entry name" value="Vmethyltransf"/>
    <property type="match status" value="1"/>
</dbReference>
<keyword evidence="11" id="KW-0347">Helicase</keyword>
<dbReference type="GO" id="GO:0042025">
    <property type="term" value="C:host cell nucleus"/>
    <property type="evidence" value="ECO:0007669"/>
    <property type="project" value="UniProtKB-SubCell"/>
</dbReference>
<protein>
    <recommendedName>
        <fullName evidence="3">Replicase large subunit</fullName>
    </recommendedName>
</protein>
<keyword evidence="14" id="KW-0693">Viral RNA replication</keyword>
<name>A0A5Q0V0H3_9VIRU</name>
<keyword evidence="8" id="KW-0548">Nucleotidyltransferase</keyword>
<dbReference type="GO" id="GO:0006370">
    <property type="term" value="P:7-methylguanosine mRNA capping"/>
    <property type="evidence" value="ECO:0007669"/>
    <property type="project" value="UniProtKB-KW"/>
</dbReference>
<feature type="domain" description="RdRp catalytic" evidence="17">
    <location>
        <begin position="2186"/>
        <end position="2299"/>
    </location>
</feature>
<evidence type="ECO:0000256" key="2">
    <source>
        <dbReference type="ARBA" id="ARBA00004531"/>
    </source>
</evidence>
<evidence type="ECO:0000256" key="12">
    <source>
        <dbReference type="ARBA" id="ARBA00022840"/>
    </source>
</evidence>
<dbReference type="PROSITE" id="PS51743">
    <property type="entry name" value="ALPHAVIRUS_MT"/>
    <property type="match status" value="1"/>
</dbReference>
<keyword evidence="10" id="KW-0378">Hydrolase</keyword>
<evidence type="ECO:0000313" key="21">
    <source>
        <dbReference type="EMBL" id="QGA87337.1"/>
    </source>
</evidence>
<evidence type="ECO:0000256" key="15">
    <source>
        <dbReference type="ARBA" id="ARBA00023042"/>
    </source>
</evidence>
<evidence type="ECO:0000256" key="7">
    <source>
        <dbReference type="ARBA" id="ARBA00022679"/>
    </source>
</evidence>
<dbReference type="PROSITE" id="PS51657">
    <property type="entry name" value="PSRV_HELICASE"/>
    <property type="match status" value="1"/>
</dbReference>
<keyword evidence="13" id="KW-0694">RNA-binding</keyword>
<evidence type="ECO:0000256" key="14">
    <source>
        <dbReference type="ARBA" id="ARBA00022953"/>
    </source>
</evidence>
<proteinExistence type="predicted"/>
<dbReference type="Gene3D" id="3.40.50.150">
    <property type="entry name" value="Vaccinia Virus protein VP39"/>
    <property type="match status" value="1"/>
</dbReference>
<evidence type="ECO:0000256" key="3">
    <source>
        <dbReference type="ARBA" id="ARBA00013540"/>
    </source>
</evidence>
<dbReference type="SUPFAM" id="SSF52540">
    <property type="entry name" value="P-loop containing nucleoside triphosphate hydrolases"/>
    <property type="match status" value="1"/>
</dbReference>
<evidence type="ECO:0000256" key="4">
    <source>
        <dbReference type="ARBA" id="ARBA00022484"/>
    </source>
</evidence>
<keyword evidence="7" id="KW-0808">Transferase</keyword>
<evidence type="ECO:0000259" key="17">
    <source>
        <dbReference type="PROSITE" id="PS50507"/>
    </source>
</evidence>
<keyword evidence="5" id="KW-1048">Host nucleus</keyword>
<evidence type="ECO:0000256" key="16">
    <source>
        <dbReference type="ARBA" id="ARBA00047984"/>
    </source>
</evidence>
<dbReference type="InterPro" id="IPR003323">
    <property type="entry name" value="OTU_dom"/>
</dbReference>
<dbReference type="InterPro" id="IPR002877">
    <property type="entry name" value="RNA_MeTrfase_FtsJ_dom"/>
</dbReference>
<evidence type="ECO:0000256" key="8">
    <source>
        <dbReference type="ARBA" id="ARBA00022695"/>
    </source>
</evidence>